<feature type="domain" description="DDE-1" evidence="1">
    <location>
        <begin position="39"/>
        <end position="123"/>
    </location>
</feature>
<dbReference type="Proteomes" id="UP001652625">
    <property type="component" value="Chromosome 14"/>
</dbReference>
<dbReference type="PANTHER" id="PTHR19303:SF71">
    <property type="entry name" value="ZINC FINGER PHD-TYPE DOMAIN-CONTAINING PROTEIN"/>
    <property type="match status" value="1"/>
</dbReference>
<sequence>MCNAVNANGSLITPFYFFPRVHFKDYFLRNSIPGSVGTANIFGWMVESTFMELFNHFIKSVRPSKANPVLLILDNHETHMSINFINLASDNDVIVLTIPPHTSHKLQPLDIAVYGPFKCHYNRN</sequence>
<dbReference type="RefSeq" id="XP_065674145.1">
    <property type="nucleotide sequence ID" value="XM_065818073.1"/>
</dbReference>
<evidence type="ECO:0000313" key="2">
    <source>
        <dbReference type="Proteomes" id="UP001652625"/>
    </source>
</evidence>
<organism evidence="2 3">
    <name type="scientific">Hydra vulgaris</name>
    <name type="common">Hydra</name>
    <name type="synonym">Hydra attenuata</name>
    <dbReference type="NCBI Taxonomy" id="6087"/>
    <lineage>
        <taxon>Eukaryota</taxon>
        <taxon>Metazoa</taxon>
        <taxon>Cnidaria</taxon>
        <taxon>Hydrozoa</taxon>
        <taxon>Hydroidolina</taxon>
        <taxon>Anthoathecata</taxon>
        <taxon>Aplanulata</taxon>
        <taxon>Hydridae</taxon>
        <taxon>Hydra</taxon>
    </lineage>
</organism>
<accession>A0ABM4DI15</accession>
<name>A0ABM4DI15_HYDVU</name>
<proteinExistence type="predicted"/>
<dbReference type="GeneID" id="136091088"/>
<dbReference type="Pfam" id="PF03184">
    <property type="entry name" value="DDE_1"/>
    <property type="match status" value="1"/>
</dbReference>
<protein>
    <submittedName>
        <fullName evidence="3">Uncharacterized protein LOC136091088</fullName>
    </submittedName>
</protein>
<evidence type="ECO:0000259" key="1">
    <source>
        <dbReference type="Pfam" id="PF03184"/>
    </source>
</evidence>
<dbReference type="PANTHER" id="PTHR19303">
    <property type="entry name" value="TRANSPOSON"/>
    <property type="match status" value="1"/>
</dbReference>
<gene>
    <name evidence="3" type="primary">LOC136091088</name>
</gene>
<dbReference type="InterPro" id="IPR004875">
    <property type="entry name" value="DDE_SF_endonuclease_dom"/>
</dbReference>
<evidence type="ECO:0000313" key="3">
    <source>
        <dbReference type="RefSeq" id="XP_065674145.1"/>
    </source>
</evidence>
<dbReference type="InterPro" id="IPR050863">
    <property type="entry name" value="CenT-Element_Derived"/>
</dbReference>
<keyword evidence="2" id="KW-1185">Reference proteome</keyword>
<reference evidence="3" key="1">
    <citation type="submission" date="2025-08" db="UniProtKB">
        <authorList>
            <consortium name="RefSeq"/>
        </authorList>
    </citation>
    <scope>IDENTIFICATION</scope>
</reference>